<dbReference type="AlphaFoldDB" id="H2C6A8"/>
<evidence type="ECO:0000313" key="2">
    <source>
        <dbReference type="Proteomes" id="UP000003980"/>
    </source>
</evidence>
<dbReference type="STRING" id="671065.MetMK1DRAFT_00020850"/>
<dbReference type="HOGENOM" id="CLU_140139_0_0_2"/>
<proteinExistence type="predicted"/>
<gene>
    <name evidence="1" type="ORF">MetMK1DRAFT_00020850</name>
</gene>
<name>H2C6A8_9CREN</name>
<sequence>MSQSSQGGQSGKSKELKTTSKQVISPSVLKEDKRKLQLLYIIKTLDGVTERALITLLYEGVQKGLDMGYQFNVIGNNVFSPAVKEDLTSLLYLGYLENDPVTKKLKLTNDGEEAFQANKSSLEESFISSVNQAISELKSKIVSIDQEYSMKLRSERRKRR</sequence>
<dbReference type="EMBL" id="JH597768">
    <property type="protein sequence ID" value="EHP69335.1"/>
    <property type="molecule type" value="Genomic_DNA"/>
</dbReference>
<dbReference type="RefSeq" id="WP_009073287.1">
    <property type="nucleotide sequence ID" value="NZ_JH597768.1"/>
</dbReference>
<evidence type="ECO:0000313" key="1">
    <source>
        <dbReference type="EMBL" id="EHP69335.1"/>
    </source>
</evidence>
<accession>H2C6A8</accession>
<dbReference type="Proteomes" id="UP000003980">
    <property type="component" value="Unassembled WGS sequence"/>
</dbReference>
<dbReference type="eggNOG" id="arCOG04105">
    <property type="taxonomic scope" value="Archaea"/>
</dbReference>
<reference evidence="1 2" key="1">
    <citation type="submission" date="2012-01" db="EMBL/GenBank/DDBJ databases">
        <title>Improved High-Quality Draft sequence of Metallosphaera yellowstonensis MK1.</title>
        <authorList>
            <consortium name="US DOE Joint Genome Institute"/>
            <person name="Lucas S."/>
            <person name="Han J."/>
            <person name="Cheng J.-F."/>
            <person name="Goodwin L."/>
            <person name="Pitluck S."/>
            <person name="Peters L."/>
            <person name="Teshima H."/>
            <person name="Detter J.C."/>
            <person name="Han C."/>
            <person name="Tapia R."/>
            <person name="Land M."/>
            <person name="Hauser L."/>
            <person name="Kyrpides N."/>
            <person name="Kozubal M."/>
            <person name="Macur R.E."/>
            <person name="Jay Z."/>
            <person name="Inskeep W."/>
            <person name="Woyke T."/>
        </authorList>
    </citation>
    <scope>NUCLEOTIDE SEQUENCE [LARGE SCALE GENOMIC DNA]</scope>
    <source>
        <strain evidence="1 2">MK1</strain>
    </source>
</reference>
<organism evidence="1 2">
    <name type="scientific">Metallosphaera yellowstonensis MK1</name>
    <dbReference type="NCBI Taxonomy" id="671065"/>
    <lineage>
        <taxon>Archaea</taxon>
        <taxon>Thermoproteota</taxon>
        <taxon>Thermoprotei</taxon>
        <taxon>Sulfolobales</taxon>
        <taxon>Sulfolobaceae</taxon>
        <taxon>Metallosphaera</taxon>
    </lineage>
</organism>
<protein>
    <submittedName>
        <fullName evidence="1">Uncharacterized protein</fullName>
    </submittedName>
</protein>
<keyword evidence="2" id="KW-1185">Reference proteome</keyword>
<dbReference type="OrthoDB" id="18902at2157"/>